<comment type="caution">
    <text evidence="2">The sequence shown here is derived from an EMBL/GenBank/DDBJ whole genome shotgun (WGS) entry which is preliminary data.</text>
</comment>
<keyword evidence="3" id="KW-1185">Reference proteome</keyword>
<evidence type="ECO:0000313" key="2">
    <source>
        <dbReference type="EMBL" id="RZU15846.1"/>
    </source>
</evidence>
<evidence type="ECO:0000256" key="1">
    <source>
        <dbReference type="SAM" id="MobiDB-lite"/>
    </source>
</evidence>
<name>A0A4V6MF44_9ACTN</name>
<sequence>MLPPCEVELELDEPRPLELPLSSELLLDPELELLVELESSELLVEVDVVPVLSLFFDDTTATEIPVAPTPRTAVAIAAADARCNQRRRMDWGLSVLTMPQDSAEARQPHSKRRSSHRQVLLKAL</sequence>
<protein>
    <submittedName>
        <fullName evidence="2">Uncharacterized protein</fullName>
    </submittedName>
</protein>
<organism evidence="2 3">
    <name type="scientific">Kribbella rubisoli</name>
    <dbReference type="NCBI Taxonomy" id="3075929"/>
    <lineage>
        <taxon>Bacteria</taxon>
        <taxon>Bacillati</taxon>
        <taxon>Actinomycetota</taxon>
        <taxon>Actinomycetes</taxon>
        <taxon>Propionibacteriales</taxon>
        <taxon>Kribbellaceae</taxon>
        <taxon>Kribbella</taxon>
    </lineage>
</organism>
<evidence type="ECO:0000313" key="3">
    <source>
        <dbReference type="Proteomes" id="UP000292027"/>
    </source>
</evidence>
<dbReference type="OrthoDB" id="9978084at2"/>
<dbReference type="AlphaFoldDB" id="A0A4V6MF44"/>
<dbReference type="RefSeq" id="WP_130444727.1">
    <property type="nucleotide sequence ID" value="NZ_SHKR01000012.1"/>
</dbReference>
<feature type="region of interest" description="Disordered" evidence="1">
    <location>
        <begin position="100"/>
        <end position="124"/>
    </location>
</feature>
<gene>
    <name evidence="2" type="ORF">EV645_3384</name>
</gene>
<proteinExistence type="predicted"/>
<accession>A0A4V6MF44</accession>
<dbReference type="EMBL" id="SHKR01000012">
    <property type="protein sequence ID" value="RZU15846.1"/>
    <property type="molecule type" value="Genomic_DNA"/>
</dbReference>
<dbReference type="Proteomes" id="UP000292027">
    <property type="component" value="Unassembled WGS sequence"/>
</dbReference>
<reference evidence="2 3" key="1">
    <citation type="journal article" date="2015" name="Stand. Genomic Sci.">
        <title>Genomic Encyclopedia of Bacterial and Archaeal Type Strains, Phase III: the genomes of soil and plant-associated and newly described type strains.</title>
        <authorList>
            <person name="Whitman W.B."/>
            <person name="Woyke T."/>
            <person name="Klenk H.P."/>
            <person name="Zhou Y."/>
            <person name="Lilburn T.G."/>
            <person name="Beck B.J."/>
            <person name="De Vos P."/>
            <person name="Vandamme P."/>
            <person name="Eisen J.A."/>
            <person name="Garrity G."/>
            <person name="Hugenholtz P."/>
            <person name="Kyrpides N.C."/>
        </authorList>
    </citation>
    <scope>NUCLEOTIDE SEQUENCE [LARGE SCALE GENOMIC DNA]</scope>
    <source>
        <strain evidence="2 3">VKM Ac-2540</strain>
    </source>
</reference>